<dbReference type="InterPro" id="IPR013549">
    <property type="entry name" value="DUF1731"/>
</dbReference>
<evidence type="ECO:0000259" key="2">
    <source>
        <dbReference type="Pfam" id="PF01370"/>
    </source>
</evidence>
<dbReference type="OrthoDB" id="9801773at2"/>
<evidence type="ECO:0000313" key="5">
    <source>
        <dbReference type="Proteomes" id="UP000245430"/>
    </source>
</evidence>
<accession>A0A316DHZ5</accession>
<keyword evidence="5" id="KW-1185">Reference proteome</keyword>
<evidence type="ECO:0008006" key="6">
    <source>
        <dbReference type="Google" id="ProtNLM"/>
    </source>
</evidence>
<proteinExistence type="inferred from homology"/>
<dbReference type="SUPFAM" id="SSF51735">
    <property type="entry name" value="NAD(P)-binding Rossmann-fold domains"/>
    <property type="match status" value="1"/>
</dbReference>
<name>A0A316DHZ5_9FLAO</name>
<dbReference type="Proteomes" id="UP000245430">
    <property type="component" value="Unassembled WGS sequence"/>
</dbReference>
<dbReference type="Pfam" id="PF01370">
    <property type="entry name" value="Epimerase"/>
    <property type="match status" value="1"/>
</dbReference>
<dbReference type="NCBIfam" id="TIGR01777">
    <property type="entry name" value="yfcH"/>
    <property type="match status" value="1"/>
</dbReference>
<dbReference type="RefSeq" id="WP_109683087.1">
    <property type="nucleotide sequence ID" value="NZ_QGGP01000007.1"/>
</dbReference>
<evidence type="ECO:0000259" key="3">
    <source>
        <dbReference type="Pfam" id="PF08338"/>
    </source>
</evidence>
<evidence type="ECO:0000256" key="1">
    <source>
        <dbReference type="ARBA" id="ARBA00009353"/>
    </source>
</evidence>
<dbReference type="Gene3D" id="3.40.50.720">
    <property type="entry name" value="NAD(P)-binding Rossmann-like Domain"/>
    <property type="match status" value="1"/>
</dbReference>
<dbReference type="InterPro" id="IPR010099">
    <property type="entry name" value="SDR39U1"/>
</dbReference>
<dbReference type="PANTHER" id="PTHR11092">
    <property type="entry name" value="SUGAR NUCLEOTIDE EPIMERASE RELATED"/>
    <property type="match status" value="1"/>
</dbReference>
<dbReference type="PANTHER" id="PTHR11092:SF0">
    <property type="entry name" value="EPIMERASE FAMILY PROTEIN SDR39U1"/>
    <property type="match status" value="1"/>
</dbReference>
<organism evidence="4 5">
    <name type="scientific">Xanthomarina spongicola</name>
    <dbReference type="NCBI Taxonomy" id="570520"/>
    <lineage>
        <taxon>Bacteria</taxon>
        <taxon>Pseudomonadati</taxon>
        <taxon>Bacteroidota</taxon>
        <taxon>Flavobacteriia</taxon>
        <taxon>Flavobacteriales</taxon>
        <taxon>Flavobacteriaceae</taxon>
        <taxon>Xanthomarina</taxon>
    </lineage>
</organism>
<dbReference type="EMBL" id="QGGP01000007">
    <property type="protein sequence ID" value="PWK17791.1"/>
    <property type="molecule type" value="Genomic_DNA"/>
</dbReference>
<protein>
    <recommendedName>
        <fullName evidence="6">TIGR01777 family protein</fullName>
    </recommendedName>
</protein>
<gene>
    <name evidence="4" type="ORF">LX78_02582</name>
</gene>
<sequence length="300" mass="33639">MKVLITGSTGLVGKAIVAQCKKQAISVHYLTTSKNNIETTEHYKGFYWNPNKQEIDSSCFNGVDAIINLAGASISNRWTKAYKQKILDSRLQSLQLLKSTIKKDNIKIKHIISASAIGIYPDSLTNYYEENYQGHSSSFLGEVTTQWEKATDSFLELGILVTKIRIGIVLDNQEGALPQIMKPINFGLGAALGSGLQWQSWIHKEDLARIFVYTLENKLEGVYNAVASNPVTNQELTKVIANTINKPLWLPNIPKVFMSLILGEMHVLLFESQRVCSKKIIDTGFEFRFVNLKPTLEDLL</sequence>
<comment type="similarity">
    <text evidence="1">Belongs to the NAD(P)-dependent epimerase/dehydratase family. SDR39U1 subfamily.</text>
</comment>
<dbReference type="InterPro" id="IPR001509">
    <property type="entry name" value="Epimerase_deHydtase"/>
</dbReference>
<feature type="domain" description="NAD-dependent epimerase/dehydratase" evidence="2">
    <location>
        <begin position="3"/>
        <end position="125"/>
    </location>
</feature>
<comment type="caution">
    <text evidence="4">The sequence shown here is derived from an EMBL/GenBank/DDBJ whole genome shotgun (WGS) entry which is preliminary data.</text>
</comment>
<feature type="domain" description="DUF1731" evidence="3">
    <location>
        <begin position="253"/>
        <end position="299"/>
    </location>
</feature>
<dbReference type="AlphaFoldDB" id="A0A316DHZ5"/>
<reference evidence="4 5" key="1">
    <citation type="submission" date="2018-05" db="EMBL/GenBank/DDBJ databases">
        <title>Genomic Encyclopedia of Archaeal and Bacterial Type Strains, Phase II (KMG-II): from individual species to whole genera.</title>
        <authorList>
            <person name="Goeker M."/>
        </authorList>
    </citation>
    <scope>NUCLEOTIDE SEQUENCE [LARGE SCALE GENOMIC DNA]</scope>
    <source>
        <strain evidence="4 5">DSM 22637</strain>
    </source>
</reference>
<evidence type="ECO:0000313" key="4">
    <source>
        <dbReference type="EMBL" id="PWK17791.1"/>
    </source>
</evidence>
<dbReference type="Pfam" id="PF08338">
    <property type="entry name" value="DUF1731"/>
    <property type="match status" value="1"/>
</dbReference>
<dbReference type="InterPro" id="IPR036291">
    <property type="entry name" value="NAD(P)-bd_dom_sf"/>
</dbReference>